<dbReference type="PANTHER" id="PTHR37166:SF1">
    <property type="entry name" value="PROTEIN FLAG"/>
    <property type="match status" value="1"/>
</dbReference>
<dbReference type="Pfam" id="PF03646">
    <property type="entry name" value="FlaG"/>
    <property type="match status" value="1"/>
</dbReference>
<name>A0AA41ZLP3_9GAMM</name>
<gene>
    <name evidence="2" type="ORF">OQ287_02620</name>
</gene>
<accession>A0AA41ZLP3</accession>
<dbReference type="AlphaFoldDB" id="A0AA41ZLP3"/>
<sequence>MTSAYIPPASPPIATSALLPQQATHKPDPAAPPDRSSLLLSEDEKHDTSNVTPETLDELNALLEGYSVQFEINDDIDRMVVKLVDKTNGEVVRQIPSEEMVNIIQRMKEGTLQMINTEA</sequence>
<dbReference type="EMBL" id="JAPIVE010000001">
    <property type="protein sequence ID" value="MCX2523125.1"/>
    <property type="molecule type" value="Genomic_DNA"/>
</dbReference>
<evidence type="ECO:0000256" key="1">
    <source>
        <dbReference type="SAM" id="MobiDB-lite"/>
    </source>
</evidence>
<dbReference type="Proteomes" id="UP001165678">
    <property type="component" value="Unassembled WGS sequence"/>
</dbReference>
<dbReference type="Gene3D" id="3.30.160.170">
    <property type="entry name" value="FlaG-like"/>
    <property type="match status" value="1"/>
</dbReference>
<evidence type="ECO:0000313" key="2">
    <source>
        <dbReference type="EMBL" id="MCX2523125.1"/>
    </source>
</evidence>
<reference evidence="2" key="1">
    <citation type="submission" date="2022-11" db="EMBL/GenBank/DDBJ databases">
        <title>Larsenimonas rhizosphaerae sp. nov., isolated from a tidal mudflat.</title>
        <authorList>
            <person name="Lee S.D."/>
            <person name="Kim I.S."/>
        </authorList>
    </citation>
    <scope>NUCLEOTIDE SEQUENCE</scope>
    <source>
        <strain evidence="2">GH2-1</strain>
    </source>
</reference>
<organism evidence="2 3">
    <name type="scientific">Larsenimonas rhizosphaerae</name>
    <dbReference type="NCBI Taxonomy" id="2944682"/>
    <lineage>
        <taxon>Bacteria</taxon>
        <taxon>Pseudomonadati</taxon>
        <taxon>Pseudomonadota</taxon>
        <taxon>Gammaproteobacteria</taxon>
        <taxon>Oceanospirillales</taxon>
        <taxon>Halomonadaceae</taxon>
        <taxon>Larsenimonas</taxon>
    </lineage>
</organism>
<comment type="caution">
    <text evidence="2">The sequence shown here is derived from an EMBL/GenBank/DDBJ whole genome shotgun (WGS) entry which is preliminary data.</text>
</comment>
<evidence type="ECO:0000313" key="3">
    <source>
        <dbReference type="Proteomes" id="UP001165678"/>
    </source>
</evidence>
<keyword evidence="2" id="KW-0282">Flagellum</keyword>
<dbReference type="SUPFAM" id="SSF160214">
    <property type="entry name" value="FlaG-like"/>
    <property type="match status" value="1"/>
</dbReference>
<keyword evidence="2" id="KW-0969">Cilium</keyword>
<dbReference type="RefSeq" id="WP_265895485.1">
    <property type="nucleotide sequence ID" value="NZ_JAPIVE010000001.1"/>
</dbReference>
<feature type="region of interest" description="Disordered" evidence="1">
    <location>
        <begin position="1"/>
        <end position="52"/>
    </location>
</feature>
<dbReference type="InterPro" id="IPR035924">
    <property type="entry name" value="FlaG-like_sf"/>
</dbReference>
<dbReference type="PANTHER" id="PTHR37166">
    <property type="entry name" value="PROTEIN FLAG"/>
    <property type="match status" value="1"/>
</dbReference>
<feature type="compositionally biased region" description="Low complexity" evidence="1">
    <location>
        <begin position="1"/>
        <end position="20"/>
    </location>
</feature>
<keyword evidence="2" id="KW-0966">Cell projection</keyword>
<protein>
    <submittedName>
        <fullName evidence="2">Flagellar protein FlaG</fullName>
    </submittedName>
</protein>
<keyword evidence="3" id="KW-1185">Reference proteome</keyword>
<proteinExistence type="predicted"/>
<dbReference type="InterPro" id="IPR005186">
    <property type="entry name" value="FlaG"/>
</dbReference>